<dbReference type="OrthoDB" id="9880600at2759"/>
<keyword evidence="3" id="KW-1185">Reference proteome</keyword>
<dbReference type="PANTHER" id="PTHR24060">
    <property type="entry name" value="METABOTROPIC GLUTAMATE RECEPTOR"/>
    <property type="match status" value="1"/>
</dbReference>
<gene>
    <name evidence="2" type="ORF">FKW44_017157</name>
</gene>
<protein>
    <submittedName>
        <fullName evidence="2">Uncharacterized protein</fullName>
    </submittedName>
</protein>
<accession>A0A7T8K0Z3</accession>
<dbReference type="Gene3D" id="3.40.50.2300">
    <property type="match status" value="1"/>
</dbReference>
<feature type="non-terminal residue" evidence="2">
    <location>
        <position position="364"/>
    </location>
</feature>
<sequence length="364" mass="40699">MIGIGDTSAMVDTGGALSAFTYPSSQLETNILAATLRDPLNKICGQQRQSKALANVAFNLEITSAILISSNPRAVNTFLSEAKGLGIRVTNVYEFSSSDFSPQKISEFLSEKTYANVTTPVVLMVEASEAVGIAESLRHSNDHHGKIRWLVGSIGLDLRRVSSWKIVFDGGIFIEPHMPELVEFKDYFIKSLQVKLHPQKNQFLPNLMSFSIYFSKNGQHKLSQVLQEYKEEMFSCDASNRQQNLMPCDSVTPQDIHLHFQQDPRVSFVVKAISAFSAAFKLTMLNRCSNTFLDARDACTARLLQRSDLHKEILGNLKKLSFTSKKLKDKDEAATEHYFSSNGHLVANKQLIFAIHDQKKSMTP</sequence>
<dbReference type="SUPFAM" id="SSF53822">
    <property type="entry name" value="Periplasmic binding protein-like I"/>
    <property type="match status" value="1"/>
</dbReference>
<dbReference type="AlphaFoldDB" id="A0A7T8K0Z3"/>
<evidence type="ECO:0000313" key="2">
    <source>
        <dbReference type="EMBL" id="QQP42473.1"/>
    </source>
</evidence>
<proteinExistence type="predicted"/>
<name>A0A7T8K0Z3_CALRO</name>
<evidence type="ECO:0000256" key="1">
    <source>
        <dbReference type="ARBA" id="ARBA00023180"/>
    </source>
</evidence>
<dbReference type="InterPro" id="IPR050726">
    <property type="entry name" value="mGluR"/>
</dbReference>
<dbReference type="EMBL" id="CP045900">
    <property type="protein sequence ID" value="QQP42473.1"/>
    <property type="molecule type" value="Genomic_DNA"/>
</dbReference>
<dbReference type="Proteomes" id="UP000595437">
    <property type="component" value="Chromosome 11"/>
</dbReference>
<organism evidence="2 3">
    <name type="scientific">Caligus rogercresseyi</name>
    <name type="common">Sea louse</name>
    <dbReference type="NCBI Taxonomy" id="217165"/>
    <lineage>
        <taxon>Eukaryota</taxon>
        <taxon>Metazoa</taxon>
        <taxon>Ecdysozoa</taxon>
        <taxon>Arthropoda</taxon>
        <taxon>Crustacea</taxon>
        <taxon>Multicrustacea</taxon>
        <taxon>Hexanauplia</taxon>
        <taxon>Copepoda</taxon>
        <taxon>Siphonostomatoida</taxon>
        <taxon>Caligidae</taxon>
        <taxon>Caligus</taxon>
    </lineage>
</organism>
<keyword evidence="1" id="KW-0325">Glycoprotein</keyword>
<dbReference type="InterPro" id="IPR028082">
    <property type="entry name" value="Peripla_BP_I"/>
</dbReference>
<evidence type="ECO:0000313" key="3">
    <source>
        <dbReference type="Proteomes" id="UP000595437"/>
    </source>
</evidence>
<reference evidence="3" key="1">
    <citation type="submission" date="2021-01" db="EMBL/GenBank/DDBJ databases">
        <title>Caligus Genome Assembly.</title>
        <authorList>
            <person name="Gallardo-Escarate C."/>
        </authorList>
    </citation>
    <scope>NUCLEOTIDE SEQUENCE [LARGE SCALE GENOMIC DNA]</scope>
</reference>